<accession>A0A1Q9DEY1</accession>
<evidence type="ECO:0000313" key="2">
    <source>
        <dbReference type="EMBL" id="OLP93640.1"/>
    </source>
</evidence>
<gene>
    <name evidence="2" type="ORF">AK812_SmicGene24449</name>
</gene>
<dbReference type="OrthoDB" id="420661at2759"/>
<keyword evidence="3" id="KW-1185">Reference proteome</keyword>
<reference evidence="2 3" key="1">
    <citation type="submission" date="2016-02" db="EMBL/GenBank/DDBJ databases">
        <title>Genome analysis of coral dinoflagellate symbionts highlights evolutionary adaptations to a symbiotic lifestyle.</title>
        <authorList>
            <person name="Aranda M."/>
            <person name="Li Y."/>
            <person name="Liew Y.J."/>
            <person name="Baumgarten S."/>
            <person name="Simakov O."/>
            <person name="Wilson M."/>
            <person name="Piel J."/>
            <person name="Ashoor H."/>
            <person name="Bougouffa S."/>
            <person name="Bajic V.B."/>
            <person name="Ryu T."/>
            <person name="Ravasi T."/>
            <person name="Bayer T."/>
            <person name="Micklem G."/>
            <person name="Kim H."/>
            <person name="Bhak J."/>
            <person name="Lajeunesse T.C."/>
            <person name="Voolstra C.R."/>
        </authorList>
    </citation>
    <scope>NUCLEOTIDE SEQUENCE [LARGE SCALE GENOMIC DNA]</scope>
    <source>
        <strain evidence="2 3">CCMP2467</strain>
    </source>
</reference>
<dbReference type="Proteomes" id="UP000186817">
    <property type="component" value="Unassembled WGS sequence"/>
</dbReference>
<dbReference type="EMBL" id="LSRX01000574">
    <property type="protein sequence ID" value="OLP93640.1"/>
    <property type="molecule type" value="Genomic_DNA"/>
</dbReference>
<evidence type="ECO:0000256" key="1">
    <source>
        <dbReference type="SAM" id="MobiDB-lite"/>
    </source>
</evidence>
<protein>
    <submittedName>
        <fullName evidence="2">Uncharacterized protein</fullName>
    </submittedName>
</protein>
<name>A0A1Q9DEY1_SYMMI</name>
<proteinExistence type="predicted"/>
<comment type="caution">
    <text evidence="2">The sequence shown here is derived from an EMBL/GenBank/DDBJ whole genome shotgun (WGS) entry which is preliminary data.</text>
</comment>
<dbReference type="AlphaFoldDB" id="A0A1Q9DEY1"/>
<evidence type="ECO:0000313" key="3">
    <source>
        <dbReference type="Proteomes" id="UP000186817"/>
    </source>
</evidence>
<feature type="region of interest" description="Disordered" evidence="1">
    <location>
        <begin position="1"/>
        <end position="23"/>
    </location>
</feature>
<organism evidence="2 3">
    <name type="scientific">Symbiodinium microadriaticum</name>
    <name type="common">Dinoflagellate</name>
    <name type="synonym">Zooxanthella microadriatica</name>
    <dbReference type="NCBI Taxonomy" id="2951"/>
    <lineage>
        <taxon>Eukaryota</taxon>
        <taxon>Sar</taxon>
        <taxon>Alveolata</taxon>
        <taxon>Dinophyceae</taxon>
        <taxon>Suessiales</taxon>
        <taxon>Symbiodiniaceae</taxon>
        <taxon>Symbiodinium</taxon>
    </lineage>
</organism>
<sequence length="113" mass="12732">MFRWAANMRPPERAQIENTTSRPLRHKCLMSRGHSSFERVFPRSGTESAPVQPSGDAPSVHELFAMALREELPLPELAEALSRLHGIRMTVAAIRTSRDSVNSLLLWHKTEAT</sequence>